<evidence type="ECO:0000256" key="2">
    <source>
        <dbReference type="PROSITE-ProRule" id="PRU00708"/>
    </source>
</evidence>
<feature type="repeat" description="PPR" evidence="2">
    <location>
        <begin position="322"/>
        <end position="356"/>
    </location>
</feature>
<dbReference type="PANTHER" id="PTHR47926">
    <property type="entry name" value="PENTATRICOPEPTIDE REPEAT-CONTAINING PROTEIN"/>
    <property type="match status" value="1"/>
</dbReference>
<dbReference type="InterPro" id="IPR046849">
    <property type="entry name" value="E2_motif"/>
</dbReference>
<dbReference type="FunFam" id="1.25.40.10:FF:000125">
    <property type="entry name" value="Pentatricopeptide repeat-containing protein"/>
    <property type="match status" value="1"/>
</dbReference>
<dbReference type="Proteomes" id="UP000238479">
    <property type="component" value="Chromosome 5"/>
</dbReference>
<name>A0A2P6Q1V0_ROSCH</name>
<keyword evidence="1" id="KW-0677">Repeat</keyword>
<dbReference type="SUPFAM" id="SSF48452">
    <property type="entry name" value="TPR-like"/>
    <property type="match status" value="1"/>
</dbReference>
<dbReference type="Gene3D" id="1.25.40.10">
    <property type="entry name" value="Tetratricopeptide repeat domain"/>
    <property type="match status" value="5"/>
</dbReference>
<comment type="caution">
    <text evidence="4">The sequence shown here is derived from an EMBL/GenBank/DDBJ whole genome shotgun (WGS) entry which is preliminary data.</text>
</comment>
<proteinExistence type="predicted"/>
<gene>
    <name evidence="4" type="ORF">RchiOBHm_Chr5g0000131</name>
</gene>
<organism evidence="4 5">
    <name type="scientific">Rosa chinensis</name>
    <name type="common">China rose</name>
    <dbReference type="NCBI Taxonomy" id="74649"/>
    <lineage>
        <taxon>Eukaryota</taxon>
        <taxon>Viridiplantae</taxon>
        <taxon>Streptophyta</taxon>
        <taxon>Embryophyta</taxon>
        <taxon>Tracheophyta</taxon>
        <taxon>Spermatophyta</taxon>
        <taxon>Magnoliopsida</taxon>
        <taxon>eudicotyledons</taxon>
        <taxon>Gunneridae</taxon>
        <taxon>Pentapetalae</taxon>
        <taxon>rosids</taxon>
        <taxon>fabids</taxon>
        <taxon>Rosales</taxon>
        <taxon>Rosaceae</taxon>
        <taxon>Rosoideae</taxon>
        <taxon>Rosoideae incertae sedis</taxon>
        <taxon>Rosa</taxon>
    </lineage>
</organism>
<dbReference type="FunFam" id="1.25.40.10:FF:001810">
    <property type="entry name" value="Pentatricopeptide repeat-containing protein mitochondrial"/>
    <property type="match status" value="1"/>
</dbReference>
<dbReference type="AlphaFoldDB" id="A0A2P6Q1V0"/>
<reference evidence="4 5" key="1">
    <citation type="journal article" date="2018" name="Nat. Genet.">
        <title>The Rosa genome provides new insights in the design of modern roses.</title>
        <authorList>
            <person name="Bendahmane M."/>
        </authorList>
    </citation>
    <scope>NUCLEOTIDE SEQUENCE [LARGE SCALE GENOMIC DNA]</scope>
    <source>
        <strain evidence="5">cv. Old Blush</strain>
    </source>
</reference>
<dbReference type="GO" id="GO:0003723">
    <property type="term" value="F:RNA binding"/>
    <property type="evidence" value="ECO:0007669"/>
    <property type="project" value="InterPro"/>
</dbReference>
<protein>
    <submittedName>
        <fullName evidence="4">Putative tetratricopeptide-like helical domain-containing protein</fullName>
    </submittedName>
</protein>
<dbReference type="PROSITE" id="PS51375">
    <property type="entry name" value="PPR"/>
    <property type="match status" value="6"/>
</dbReference>
<accession>A0A2P6Q1V0</accession>
<dbReference type="EMBL" id="PDCK01000043">
    <property type="protein sequence ID" value="PRQ28170.1"/>
    <property type="molecule type" value="Genomic_DNA"/>
</dbReference>
<evidence type="ECO:0000313" key="4">
    <source>
        <dbReference type="EMBL" id="PRQ28170.1"/>
    </source>
</evidence>
<feature type="repeat" description="PPR" evidence="2">
    <location>
        <begin position="136"/>
        <end position="166"/>
    </location>
</feature>
<keyword evidence="5" id="KW-1185">Reference proteome</keyword>
<evidence type="ECO:0000256" key="3">
    <source>
        <dbReference type="SAM" id="Phobius"/>
    </source>
</evidence>
<sequence>MDGPAIYSLLLLVVVIILMSSFAFRPRLWKLPAIVQTLRQLNASAQVEPNLNSIEAGRRRRQKPNLSLWRYKSDTYSCNCEIINLGRCGKVKDARKLFDDMPQRDSVSYASMINVYLKNDDLPNAQKLFQAMPTSNIVAESAMVSGYVKAGRIAEARQVFDRMENRNVYSWTSLISGYLSCGQVDEARRLFGRMPVKNVVSWTTMILGYARNNLIDEARRVFNLMPERNTVSWTVMIKALIENDQFDDALSLFNDMPQRNLYSWNIIILGLLNANRASEAIKLFSSMPQRNAISWTTMVTGLAHNKMTKLAREYFDRMPNKDVAAWNAMIASYVDEGLMAEAGELFSFMHERNVVTWNLMIHGYTKRGPKEQALKHLILMLRFCFRPNRTTIASILSSCEDMTELMQAHALVLSHGFEHDTVVVNTLVSMYSRNGDVTSARFVFDHLGAKDVASWNAMILAYSNHGYGHHALQVFAHMLRSGAKPDEITFVGVLSACSHAGLVNKGQRLFNSMNHVYDIEPKAQHYSCLVDILGRAGLVDEATKVVRMMPASEKDAAVLGALLGAYRFHGNIPMASLIGEALQELEPGSSGGYVLLAIIYAARGKWDEFARVRKKMKERNVNKVPGFSQIQVKGRNHVFFVGDKSHPQAAEIWGLLQENLLPHMWEMGYSKRNASQMDHQKRN</sequence>
<keyword evidence="3" id="KW-0472">Membrane</keyword>
<dbReference type="InterPro" id="IPR002885">
    <property type="entry name" value="PPR_rpt"/>
</dbReference>
<evidence type="ECO:0000313" key="5">
    <source>
        <dbReference type="Proteomes" id="UP000238479"/>
    </source>
</evidence>
<dbReference type="GO" id="GO:0009451">
    <property type="term" value="P:RNA modification"/>
    <property type="evidence" value="ECO:0007669"/>
    <property type="project" value="InterPro"/>
</dbReference>
<dbReference type="InterPro" id="IPR046848">
    <property type="entry name" value="E_motif"/>
</dbReference>
<dbReference type="Pfam" id="PF20430">
    <property type="entry name" value="Eplus_motif"/>
    <property type="match status" value="1"/>
</dbReference>
<feature type="repeat" description="PPR" evidence="2">
    <location>
        <begin position="167"/>
        <end position="201"/>
    </location>
</feature>
<dbReference type="OMA" id="AYSNHGC"/>
<dbReference type="Pfam" id="PF01535">
    <property type="entry name" value="PPR"/>
    <property type="match status" value="10"/>
</dbReference>
<dbReference type="NCBIfam" id="TIGR00756">
    <property type="entry name" value="PPR"/>
    <property type="match status" value="7"/>
</dbReference>
<dbReference type="Pfam" id="PF20431">
    <property type="entry name" value="E_motif"/>
    <property type="match status" value="1"/>
</dbReference>
<dbReference type="OrthoDB" id="1141387at2759"/>
<keyword evidence="3" id="KW-1133">Transmembrane helix</keyword>
<dbReference type="Pfam" id="PF13041">
    <property type="entry name" value="PPR_2"/>
    <property type="match status" value="2"/>
</dbReference>
<dbReference type="InterPro" id="IPR046960">
    <property type="entry name" value="PPR_At4g14850-like_plant"/>
</dbReference>
<evidence type="ECO:0000256" key="1">
    <source>
        <dbReference type="ARBA" id="ARBA00022737"/>
    </source>
</evidence>
<feature type="repeat" description="PPR" evidence="2">
    <location>
        <begin position="451"/>
        <end position="485"/>
    </location>
</feature>
<dbReference type="GO" id="GO:0048731">
    <property type="term" value="P:system development"/>
    <property type="evidence" value="ECO:0007669"/>
    <property type="project" value="UniProtKB-ARBA"/>
</dbReference>
<feature type="repeat" description="PPR" evidence="2">
    <location>
        <begin position="229"/>
        <end position="263"/>
    </location>
</feature>
<feature type="transmembrane region" description="Helical" evidence="3">
    <location>
        <begin position="6"/>
        <end position="24"/>
    </location>
</feature>
<dbReference type="Gramene" id="PRQ28170">
    <property type="protein sequence ID" value="PRQ28170"/>
    <property type="gene ID" value="RchiOBHm_Chr5g0000131"/>
</dbReference>
<feature type="repeat" description="PPR" evidence="2">
    <location>
        <begin position="74"/>
        <end position="108"/>
    </location>
</feature>
<dbReference type="InterPro" id="IPR011990">
    <property type="entry name" value="TPR-like_helical_dom_sf"/>
</dbReference>
<dbReference type="PANTHER" id="PTHR47926:SF380">
    <property type="entry name" value="PENTATRICOPEPTIDE REPEAT-CONTAINING PROTEIN"/>
    <property type="match status" value="1"/>
</dbReference>
<keyword evidence="3" id="KW-0812">Transmembrane</keyword>